<dbReference type="SUPFAM" id="SSF82549">
    <property type="entry name" value="DAK1/DegV-like"/>
    <property type="match status" value="1"/>
</dbReference>
<dbReference type="SUPFAM" id="SSF101473">
    <property type="entry name" value="DhaL-like"/>
    <property type="match status" value="1"/>
</dbReference>
<dbReference type="Gene3D" id="3.40.50.10440">
    <property type="entry name" value="Dihydroxyacetone kinase, domain 1"/>
    <property type="match status" value="1"/>
</dbReference>
<keyword evidence="10" id="KW-1185">Reference proteome</keyword>
<dbReference type="PROSITE" id="PS51480">
    <property type="entry name" value="DHAL"/>
    <property type="match status" value="1"/>
</dbReference>
<keyword evidence="2" id="KW-0808">Transferase</keyword>
<evidence type="ECO:0000256" key="4">
    <source>
        <dbReference type="ARBA" id="ARBA00022777"/>
    </source>
</evidence>
<keyword evidence="5" id="KW-0067">ATP-binding</keyword>
<dbReference type="FunFam" id="1.25.40.340:FF:000002">
    <property type="entry name" value="Dihydroxyacetone kinase, L subunit"/>
    <property type="match status" value="1"/>
</dbReference>
<dbReference type="Pfam" id="PF02734">
    <property type="entry name" value="Dak2"/>
    <property type="match status" value="1"/>
</dbReference>
<dbReference type="PROSITE" id="PS51481">
    <property type="entry name" value="DHAK"/>
    <property type="match status" value="1"/>
</dbReference>
<name>A0A5B8MNN8_9CHLO</name>
<keyword evidence="3" id="KW-0547">Nucleotide-binding</keyword>
<dbReference type="EMBL" id="CP031038">
    <property type="protein sequence ID" value="QDZ21175.1"/>
    <property type="molecule type" value="Genomic_DNA"/>
</dbReference>
<protein>
    <submittedName>
        <fullName evidence="9">Dihydroxyacetone kinase</fullName>
    </submittedName>
</protein>
<dbReference type="PANTHER" id="PTHR28629:SF4">
    <property type="entry name" value="TRIOKINASE_FMN CYCLASE"/>
    <property type="match status" value="1"/>
</dbReference>
<dbReference type="InterPro" id="IPR036117">
    <property type="entry name" value="DhaL_dom_sf"/>
</dbReference>
<evidence type="ECO:0000256" key="1">
    <source>
        <dbReference type="ARBA" id="ARBA00008757"/>
    </source>
</evidence>
<dbReference type="SMART" id="SM01120">
    <property type="entry name" value="Dak2"/>
    <property type="match status" value="1"/>
</dbReference>
<dbReference type="Proteomes" id="UP000316726">
    <property type="component" value="Chromosome 5"/>
</dbReference>
<dbReference type="GO" id="GO:0019563">
    <property type="term" value="P:glycerol catabolic process"/>
    <property type="evidence" value="ECO:0007669"/>
    <property type="project" value="TreeGrafter"/>
</dbReference>
<proteinExistence type="inferred from homology"/>
<feature type="domain" description="DhaL" evidence="7">
    <location>
        <begin position="387"/>
        <end position="594"/>
    </location>
</feature>
<dbReference type="AlphaFoldDB" id="A0A5B8MNN8"/>
<evidence type="ECO:0000256" key="2">
    <source>
        <dbReference type="ARBA" id="ARBA00022679"/>
    </source>
</evidence>
<feature type="domain" description="DhaK" evidence="8">
    <location>
        <begin position="8"/>
        <end position="343"/>
    </location>
</feature>
<dbReference type="GO" id="GO:0005829">
    <property type="term" value="C:cytosol"/>
    <property type="evidence" value="ECO:0007669"/>
    <property type="project" value="TreeGrafter"/>
</dbReference>
<dbReference type="InterPro" id="IPR004007">
    <property type="entry name" value="DhaL_dom"/>
</dbReference>
<evidence type="ECO:0000256" key="3">
    <source>
        <dbReference type="ARBA" id="ARBA00022741"/>
    </source>
</evidence>
<comment type="similarity">
    <text evidence="1">Belongs to the dihydroxyacetone kinase (DAK) family.</text>
</comment>
<dbReference type="GO" id="GO:0005524">
    <property type="term" value="F:ATP binding"/>
    <property type="evidence" value="ECO:0007669"/>
    <property type="project" value="UniProtKB-KW"/>
</dbReference>
<dbReference type="InterPro" id="IPR004006">
    <property type="entry name" value="DhaK_dom"/>
</dbReference>
<dbReference type="FunFam" id="3.40.50.10440:FF:000001">
    <property type="entry name" value="Dihydroxyacetone kinase, DhaK subunit"/>
    <property type="match status" value="1"/>
</dbReference>
<evidence type="ECO:0000256" key="5">
    <source>
        <dbReference type="ARBA" id="ARBA00022840"/>
    </source>
</evidence>
<dbReference type="InterPro" id="IPR050861">
    <property type="entry name" value="Dihydroxyacetone_Kinase"/>
</dbReference>
<dbReference type="STRING" id="1764295.A0A5B8MNN8"/>
<accession>A0A5B8MNN8</accession>
<gene>
    <name evidence="9" type="ORF">A3770_05p36930</name>
</gene>
<dbReference type="GO" id="GO:0004371">
    <property type="term" value="F:glycerone kinase activity"/>
    <property type="evidence" value="ECO:0007669"/>
    <property type="project" value="InterPro"/>
</dbReference>
<dbReference type="PANTHER" id="PTHR28629">
    <property type="entry name" value="TRIOKINASE/FMN CYCLASE"/>
    <property type="match status" value="1"/>
</dbReference>
<reference evidence="9 10" key="1">
    <citation type="submission" date="2018-07" db="EMBL/GenBank/DDBJ databases">
        <title>The complete nuclear genome of the prasinophyte Chloropicon primus (CCMP1205).</title>
        <authorList>
            <person name="Pombert J.-F."/>
            <person name="Otis C."/>
            <person name="Turmel M."/>
            <person name="Lemieux C."/>
        </authorList>
    </citation>
    <scope>NUCLEOTIDE SEQUENCE [LARGE SCALE GENOMIC DNA]</scope>
    <source>
        <strain evidence="9 10">CCMP1205</strain>
    </source>
</reference>
<organism evidence="9 10">
    <name type="scientific">Chloropicon primus</name>
    <dbReference type="NCBI Taxonomy" id="1764295"/>
    <lineage>
        <taxon>Eukaryota</taxon>
        <taxon>Viridiplantae</taxon>
        <taxon>Chlorophyta</taxon>
        <taxon>Chloropicophyceae</taxon>
        <taxon>Chloropicales</taxon>
        <taxon>Chloropicaceae</taxon>
        <taxon>Chloropicon</taxon>
    </lineage>
</organism>
<dbReference type="Gene3D" id="3.30.1180.20">
    <property type="entry name" value="Dihydroxyacetone kinase, domain 2"/>
    <property type="match status" value="1"/>
</dbReference>
<sequence length="600" mass="60965">MTTGKHFSDEDLVSSSLLGLVRCSNAAPLRLLRPFPEVRVVVRADVEPASFGRVALVSGGGSGHEPGQVGYVGQGMLTAAVCGDVFASPSAEAVYRAIKATTGSAGCLLIVMNYTGDRLNFGLAAERAKAEGLSVEMVVVGEDVALPRKKTGRRGLAGTVAVHKACGALAERGASLEEVKAAGEAVAASMGTMGVSLTTCTIPGQPASGRLGPTEMEVGLGIHGEPGREKRPVASGRDVARAMCDAVAKPGSNEYFEAPVGEEVVLLVNNLGATTPIEMTMLAGHCLDHCRGGLGLRVSRLLVGPFKTSLDMVGASVSLIRANVPGVGDFLELLDAPTKAPAWPKDAGREPPASLEECFRDGGEDGGPSTRRPAAGGAPDLGDGEREAARGAILGACKEVSACRELCDGLDRLAGDGDCGSTLAKGAAGIAADVEGGKFDFSTGSSLASCIASSVLRHMGGTSGAIYNIFFQAASTSLGASEGGGSKYEAFAAAMAAGLKAIQKYGGAQPGDRTLVDALHPFVHSLSASSATTPEAIEADLRKALALAEEGAEGTKAMTDAILGRASYVPEKDLEGNADPGAVAACAWLKGMIEGLRQGR</sequence>
<keyword evidence="4 9" id="KW-0418">Kinase</keyword>
<evidence type="ECO:0000313" key="9">
    <source>
        <dbReference type="EMBL" id="QDZ21175.1"/>
    </source>
</evidence>
<dbReference type="Pfam" id="PF02733">
    <property type="entry name" value="Dak1"/>
    <property type="match status" value="1"/>
</dbReference>
<dbReference type="OrthoDB" id="1724672at2759"/>
<dbReference type="Gene3D" id="1.25.40.340">
    <property type="match status" value="1"/>
</dbReference>
<dbReference type="FunFam" id="3.30.1180.20:FF:000001">
    <property type="entry name" value="Dihydroxyacetone kinase 1"/>
    <property type="match status" value="1"/>
</dbReference>
<evidence type="ECO:0000259" key="7">
    <source>
        <dbReference type="PROSITE" id="PS51480"/>
    </source>
</evidence>
<evidence type="ECO:0000313" key="10">
    <source>
        <dbReference type="Proteomes" id="UP000316726"/>
    </source>
</evidence>
<feature type="region of interest" description="Disordered" evidence="6">
    <location>
        <begin position="341"/>
        <end position="384"/>
    </location>
</feature>
<evidence type="ECO:0000259" key="8">
    <source>
        <dbReference type="PROSITE" id="PS51481"/>
    </source>
</evidence>
<evidence type="ECO:0000256" key="6">
    <source>
        <dbReference type="SAM" id="MobiDB-lite"/>
    </source>
</evidence>